<gene>
    <name evidence="2" type="ORF">AAP_02430</name>
</gene>
<dbReference type="InterPro" id="IPR004000">
    <property type="entry name" value="Actin"/>
</dbReference>
<comment type="similarity">
    <text evidence="1">Belongs to the actin family.</text>
</comment>
<dbReference type="Gene3D" id="3.30.420.40">
    <property type="match status" value="2"/>
</dbReference>
<comment type="caution">
    <text evidence="2">The sequence shown here is derived from an EMBL/GenBank/DDBJ whole genome shotgun (WGS) entry which is preliminary data.</text>
</comment>
<dbReference type="SMART" id="SM00268">
    <property type="entry name" value="ACTIN"/>
    <property type="match status" value="1"/>
</dbReference>
<dbReference type="Proteomes" id="UP000242877">
    <property type="component" value="Unassembled WGS sequence"/>
</dbReference>
<dbReference type="PANTHER" id="PTHR11937">
    <property type="entry name" value="ACTIN"/>
    <property type="match status" value="1"/>
</dbReference>
<name>A0A168A9C3_9EURO</name>
<organism evidence="2 3">
    <name type="scientific">Ascosphaera apis ARSEF 7405</name>
    <dbReference type="NCBI Taxonomy" id="392613"/>
    <lineage>
        <taxon>Eukaryota</taxon>
        <taxon>Fungi</taxon>
        <taxon>Dikarya</taxon>
        <taxon>Ascomycota</taxon>
        <taxon>Pezizomycotina</taxon>
        <taxon>Eurotiomycetes</taxon>
        <taxon>Eurotiomycetidae</taxon>
        <taxon>Onygenales</taxon>
        <taxon>Ascosphaeraceae</taxon>
        <taxon>Ascosphaera</taxon>
    </lineage>
</organism>
<evidence type="ECO:0000313" key="3">
    <source>
        <dbReference type="Proteomes" id="UP000242877"/>
    </source>
</evidence>
<dbReference type="AlphaFoldDB" id="A0A168A9C3"/>
<dbReference type="InterPro" id="IPR004001">
    <property type="entry name" value="Actin_CS"/>
</dbReference>
<dbReference type="OrthoDB" id="5132116at2759"/>
<evidence type="ECO:0000313" key="2">
    <source>
        <dbReference type="EMBL" id="KZZ93638.1"/>
    </source>
</evidence>
<dbReference type="Pfam" id="PF00022">
    <property type="entry name" value="Actin"/>
    <property type="match status" value="1"/>
</dbReference>
<dbReference type="EMBL" id="AZGZ01000008">
    <property type="protein sequence ID" value="KZZ93638.1"/>
    <property type="molecule type" value="Genomic_DNA"/>
</dbReference>
<keyword evidence="3" id="KW-1185">Reference proteome</keyword>
<dbReference type="VEuPathDB" id="FungiDB:AAP_02430"/>
<dbReference type="Gene3D" id="3.90.640.10">
    <property type="entry name" value="Actin, Chain A, domain 4"/>
    <property type="match status" value="1"/>
</dbReference>
<reference evidence="2 3" key="1">
    <citation type="journal article" date="2016" name="Genome Biol. Evol.">
        <title>Divergent and convergent evolution of fungal pathogenicity.</title>
        <authorList>
            <person name="Shang Y."/>
            <person name="Xiao G."/>
            <person name="Zheng P."/>
            <person name="Cen K."/>
            <person name="Zhan S."/>
            <person name="Wang C."/>
        </authorList>
    </citation>
    <scope>NUCLEOTIDE SEQUENCE [LARGE SCALE GENOMIC DNA]</scope>
    <source>
        <strain evidence="2 3">ARSEF 7405</strain>
    </source>
</reference>
<dbReference type="FunFam" id="3.30.420.40:FF:000058">
    <property type="entry name" value="Putative actin-related protein 5"/>
    <property type="match status" value="1"/>
</dbReference>
<proteinExistence type="inferred from homology"/>
<sequence>MMATFAAPQSLDYAQDDVTALILDPGYSTTRSGFGGDDCPRSIVPTSYGTYTVQNETKHVYGDELYVRPRPGLSLHNPIGRDGIVEDWDMAQKVWEYSFTSRLTGPKTQKNVLNDVMAADKMDIDAAVDSEEKPLAENPVLMTECGWNPVKAREMMAEIAIENWGAPAFFLSKTGPLAAFAAGRASALVIEVGASNVSVTPVHDGVVLKRGIQHSQLAGEYVSCQIRAAFKVNTPHPINLVPHYLIASRQPVEVGKPANVQYRNLSPEQSPHASYRRFMEEREILHFKESVVQTWPGPTGLLTMGPNNVPTEELARSTPSRPYEFPDGYNQLFSAERYRVIESLFDARAALPDQDEIYPLPTASQTIPELVRASLSAIDAEFAPLLLQNVVLSGATTLTPGFTERLTSELMGMFPAVRVHVAAASNTNERKYAAWIGGSIVASLGTFHQMWISKKEYEEHGPGIVEKRCK</sequence>
<accession>A0A168A9C3</accession>
<dbReference type="PROSITE" id="PS00432">
    <property type="entry name" value="ACTINS_2"/>
    <property type="match status" value="1"/>
</dbReference>
<dbReference type="SUPFAM" id="SSF53067">
    <property type="entry name" value="Actin-like ATPase domain"/>
    <property type="match status" value="2"/>
</dbReference>
<protein>
    <submittedName>
        <fullName evidence="2">Actin-like protein</fullName>
    </submittedName>
</protein>
<evidence type="ECO:0000256" key="1">
    <source>
        <dbReference type="RuleBase" id="RU000487"/>
    </source>
</evidence>
<dbReference type="InterPro" id="IPR043129">
    <property type="entry name" value="ATPase_NBD"/>
</dbReference>